<dbReference type="GO" id="GO:0008270">
    <property type="term" value="F:zinc ion binding"/>
    <property type="evidence" value="ECO:0007669"/>
    <property type="project" value="UniProtKB-KW"/>
</dbReference>
<comment type="caution">
    <text evidence="7">The sequence shown here is derived from an EMBL/GenBank/DDBJ whole genome shotgun (WGS) entry which is preliminary data.</text>
</comment>
<dbReference type="GO" id="GO:0003677">
    <property type="term" value="F:DNA binding"/>
    <property type="evidence" value="ECO:0007669"/>
    <property type="project" value="UniProtKB-UniRule"/>
</dbReference>
<dbReference type="PROSITE" id="PS50950">
    <property type="entry name" value="ZF_THAP"/>
    <property type="match status" value="1"/>
</dbReference>
<dbReference type="Gene3D" id="6.20.210.20">
    <property type="entry name" value="THAP domain"/>
    <property type="match status" value="1"/>
</dbReference>
<dbReference type="InterPro" id="IPR006612">
    <property type="entry name" value="THAP_Znf"/>
</dbReference>
<evidence type="ECO:0000256" key="2">
    <source>
        <dbReference type="ARBA" id="ARBA00022771"/>
    </source>
</evidence>
<organism evidence="7 8">
    <name type="scientific">Penaeus vannamei</name>
    <name type="common">Whiteleg shrimp</name>
    <name type="synonym">Litopenaeus vannamei</name>
    <dbReference type="NCBI Taxonomy" id="6689"/>
    <lineage>
        <taxon>Eukaryota</taxon>
        <taxon>Metazoa</taxon>
        <taxon>Ecdysozoa</taxon>
        <taxon>Arthropoda</taxon>
        <taxon>Crustacea</taxon>
        <taxon>Multicrustacea</taxon>
        <taxon>Malacostraca</taxon>
        <taxon>Eumalacostraca</taxon>
        <taxon>Eucarida</taxon>
        <taxon>Decapoda</taxon>
        <taxon>Dendrobranchiata</taxon>
        <taxon>Penaeoidea</taxon>
        <taxon>Penaeidae</taxon>
        <taxon>Penaeus</taxon>
    </lineage>
</organism>
<evidence type="ECO:0000313" key="8">
    <source>
        <dbReference type="Proteomes" id="UP000283509"/>
    </source>
</evidence>
<keyword evidence="8" id="KW-1185">Reference proteome</keyword>
<reference evidence="7 8" key="1">
    <citation type="submission" date="2018-04" db="EMBL/GenBank/DDBJ databases">
        <authorList>
            <person name="Zhang X."/>
            <person name="Yuan J."/>
            <person name="Li F."/>
            <person name="Xiang J."/>
        </authorList>
    </citation>
    <scope>NUCLEOTIDE SEQUENCE [LARGE SCALE GENOMIC DNA]</scope>
    <source>
        <tissue evidence="7">Muscle</tissue>
    </source>
</reference>
<sequence>MPRKCVVCGLTQTNNLAVFTFPKSQHQKSTWVTAIQQVIPGFCAPQENGEPLSSRSGLCENHFLPDDIRKGKKKSLQRKAIPSLAVDQSLPTSSRKVLAVQFSVPGEENGNDKSAYNDCSDSYEDQKLFSEGDVGRRALGKDLCLVCGKDNKSSRLTCILQLDAQAGGECTSLCLSRIVSRPKREDVISRNCSRCTNLVQEGHTSKED</sequence>
<dbReference type="SUPFAM" id="SSF57716">
    <property type="entry name" value="Glucocorticoid receptor-like (DNA-binding domain)"/>
    <property type="match status" value="1"/>
</dbReference>
<evidence type="ECO:0000256" key="5">
    <source>
        <dbReference type="PROSITE-ProRule" id="PRU00309"/>
    </source>
</evidence>
<dbReference type="OrthoDB" id="6360912at2759"/>
<keyword evidence="4 5" id="KW-0238">DNA-binding</keyword>
<evidence type="ECO:0000256" key="3">
    <source>
        <dbReference type="ARBA" id="ARBA00022833"/>
    </source>
</evidence>
<gene>
    <name evidence="7" type="ORF">C7M84_007062</name>
</gene>
<dbReference type="EMBL" id="QCYY01001898">
    <property type="protein sequence ID" value="ROT74443.1"/>
    <property type="molecule type" value="Genomic_DNA"/>
</dbReference>
<dbReference type="Pfam" id="PF05485">
    <property type="entry name" value="THAP"/>
    <property type="match status" value="1"/>
</dbReference>
<reference evidence="7 8" key="2">
    <citation type="submission" date="2019-01" db="EMBL/GenBank/DDBJ databases">
        <title>The decoding of complex shrimp genome reveals the adaptation for benthos swimmer, frequently molting mechanism and breeding impact on genome.</title>
        <authorList>
            <person name="Sun Y."/>
            <person name="Gao Y."/>
            <person name="Yu Y."/>
        </authorList>
    </citation>
    <scope>NUCLEOTIDE SEQUENCE [LARGE SCALE GENOMIC DNA]</scope>
    <source>
        <tissue evidence="7">Muscle</tissue>
    </source>
</reference>
<keyword evidence="1" id="KW-0479">Metal-binding</keyword>
<accession>A0A423TD79</accession>
<proteinExistence type="predicted"/>
<evidence type="ECO:0000256" key="4">
    <source>
        <dbReference type="ARBA" id="ARBA00023125"/>
    </source>
</evidence>
<keyword evidence="3" id="KW-0862">Zinc</keyword>
<evidence type="ECO:0000259" key="6">
    <source>
        <dbReference type="PROSITE" id="PS50950"/>
    </source>
</evidence>
<name>A0A423TD79_PENVA</name>
<evidence type="ECO:0000313" key="7">
    <source>
        <dbReference type="EMBL" id="ROT74443.1"/>
    </source>
</evidence>
<dbReference type="Proteomes" id="UP000283509">
    <property type="component" value="Unassembled WGS sequence"/>
</dbReference>
<feature type="domain" description="THAP-type" evidence="6">
    <location>
        <begin position="1"/>
        <end position="85"/>
    </location>
</feature>
<dbReference type="InterPro" id="IPR038441">
    <property type="entry name" value="THAP_Znf_sf"/>
</dbReference>
<keyword evidence="2 5" id="KW-0863">Zinc-finger</keyword>
<dbReference type="AlphaFoldDB" id="A0A423TD79"/>
<protein>
    <recommendedName>
        <fullName evidence="6">THAP-type domain-containing protein</fullName>
    </recommendedName>
</protein>
<evidence type="ECO:0000256" key="1">
    <source>
        <dbReference type="ARBA" id="ARBA00022723"/>
    </source>
</evidence>
<dbReference type="SMART" id="SM00980">
    <property type="entry name" value="THAP"/>
    <property type="match status" value="1"/>
</dbReference>